<reference evidence="2 3" key="1">
    <citation type="submission" date="2022-07" db="EMBL/GenBank/DDBJ databases">
        <title>Genome sequence of Terrisporobacter mayombei DSM6539.</title>
        <authorList>
            <person name="Boeer T."/>
            <person name="Bengelsdorf F.R."/>
            <person name="Daniel R."/>
            <person name="Poehlein A."/>
        </authorList>
    </citation>
    <scope>NUCLEOTIDE SEQUENCE [LARGE SCALE GENOMIC DNA]</scope>
    <source>
        <strain evidence="2 3">DSM 6539</strain>
    </source>
</reference>
<evidence type="ECO:0000313" key="2">
    <source>
        <dbReference type="EMBL" id="WMT80150.1"/>
    </source>
</evidence>
<evidence type="ECO:0000256" key="1">
    <source>
        <dbReference type="SAM" id="Coils"/>
    </source>
</evidence>
<dbReference type="SUPFAM" id="SSF158622">
    <property type="entry name" value="YheA/YmcA-like"/>
    <property type="match status" value="1"/>
</dbReference>
<gene>
    <name evidence="2" type="ORF">TEMA_04630</name>
</gene>
<dbReference type="EMBL" id="CP101637">
    <property type="protein sequence ID" value="WMT80150.1"/>
    <property type="molecule type" value="Genomic_DNA"/>
</dbReference>
<dbReference type="Pfam" id="PF06133">
    <property type="entry name" value="Com_YlbF"/>
    <property type="match status" value="1"/>
</dbReference>
<keyword evidence="1" id="KW-0175">Coiled coil</keyword>
<proteinExistence type="predicted"/>
<accession>A0ABY9PWT2</accession>
<dbReference type="InterPro" id="IPR023378">
    <property type="entry name" value="YheA/YmcA-like_dom_sf"/>
</dbReference>
<keyword evidence="3" id="KW-1185">Reference proteome</keyword>
<dbReference type="Proteomes" id="UP001235030">
    <property type="component" value="Chromosome"/>
</dbReference>
<dbReference type="InterPro" id="IPR010368">
    <property type="entry name" value="Com_YlbF"/>
</dbReference>
<organism evidence="2 3">
    <name type="scientific">Terrisporobacter mayombei</name>
    <dbReference type="NCBI Taxonomy" id="1541"/>
    <lineage>
        <taxon>Bacteria</taxon>
        <taxon>Bacillati</taxon>
        <taxon>Bacillota</taxon>
        <taxon>Clostridia</taxon>
        <taxon>Peptostreptococcales</taxon>
        <taxon>Peptostreptococcaceae</taxon>
        <taxon>Terrisporobacter</taxon>
    </lineage>
</organism>
<feature type="coiled-coil region" evidence="1">
    <location>
        <begin position="42"/>
        <end position="76"/>
    </location>
</feature>
<evidence type="ECO:0008006" key="4">
    <source>
        <dbReference type="Google" id="ProtNLM"/>
    </source>
</evidence>
<sequence length="122" mass="14645">MKYVLLLRENKNKGELYMLDREINQLVDAIKNTNEYKEAYSARKVIDKNKTLKKQLEEYANNQKKLQTKYKDEQLKIKLNSLNESYESIFNHPDVVNYNQASYLLNNMVNKIHRDIEKNLMK</sequence>
<protein>
    <recommendedName>
        <fullName evidence="4">YlbF family regulator</fullName>
    </recommendedName>
</protein>
<evidence type="ECO:0000313" key="3">
    <source>
        <dbReference type="Proteomes" id="UP001235030"/>
    </source>
</evidence>
<dbReference type="Gene3D" id="1.20.1500.10">
    <property type="entry name" value="YheA/YmcA-like"/>
    <property type="match status" value="1"/>
</dbReference>
<name>A0ABY9PWT2_9FIRM</name>